<comment type="caution">
    <text evidence="2">The sequence shown here is derived from an EMBL/GenBank/DDBJ whole genome shotgun (WGS) entry which is preliminary data.</text>
</comment>
<sequence>MDPALAQKVPHGRDAPAEVGYQPATDHSQVSVGLIGAG</sequence>
<organism evidence="2 3">
    <name type="scientific">Nocardia neocaledoniensis</name>
    <dbReference type="NCBI Taxonomy" id="236511"/>
    <lineage>
        <taxon>Bacteria</taxon>
        <taxon>Bacillati</taxon>
        <taxon>Actinomycetota</taxon>
        <taxon>Actinomycetes</taxon>
        <taxon>Mycobacteriales</taxon>
        <taxon>Nocardiaceae</taxon>
        <taxon>Nocardia</taxon>
    </lineage>
</organism>
<evidence type="ECO:0000313" key="2">
    <source>
        <dbReference type="EMBL" id="PWV74433.1"/>
    </source>
</evidence>
<proteinExistence type="predicted"/>
<name>A0A317NHS1_9NOCA</name>
<keyword evidence="3" id="KW-1185">Reference proteome</keyword>
<evidence type="ECO:0000256" key="1">
    <source>
        <dbReference type="SAM" id="MobiDB-lite"/>
    </source>
</evidence>
<dbReference type="EMBL" id="QGTL01000006">
    <property type="protein sequence ID" value="PWV74433.1"/>
    <property type="molecule type" value="Genomic_DNA"/>
</dbReference>
<gene>
    <name evidence="2" type="ORF">DFR69_106244</name>
</gene>
<accession>A0A317NHS1</accession>
<dbReference type="Proteomes" id="UP000246410">
    <property type="component" value="Unassembled WGS sequence"/>
</dbReference>
<feature type="region of interest" description="Disordered" evidence="1">
    <location>
        <begin position="1"/>
        <end position="38"/>
    </location>
</feature>
<dbReference type="AlphaFoldDB" id="A0A317NHS1"/>
<reference evidence="2 3" key="1">
    <citation type="submission" date="2018-05" db="EMBL/GenBank/DDBJ databases">
        <title>Genomic Encyclopedia of Type Strains, Phase IV (KMG-IV): sequencing the most valuable type-strain genomes for metagenomic binning, comparative biology and taxonomic classification.</title>
        <authorList>
            <person name="Goeker M."/>
        </authorList>
    </citation>
    <scope>NUCLEOTIDE SEQUENCE [LARGE SCALE GENOMIC DNA]</scope>
    <source>
        <strain evidence="2 3">DSM 44717</strain>
    </source>
</reference>
<evidence type="ECO:0000313" key="3">
    <source>
        <dbReference type="Proteomes" id="UP000246410"/>
    </source>
</evidence>
<protein>
    <submittedName>
        <fullName evidence="2">Uncharacterized protein</fullName>
    </submittedName>
</protein>